<accession>A0A6M8MKC6</accession>
<name>A0A6M8MKC6_9PSED</name>
<reference evidence="2" key="1">
    <citation type="submission" date="2019-12" db="EMBL/GenBank/DDBJ databases">
        <title>Endophytic bacteria associated with Panax ginseng seedlings.</title>
        <authorList>
            <person name="Park J.M."/>
            <person name="Shin R."/>
            <person name="Jo S.H."/>
        </authorList>
    </citation>
    <scope>NUCLEOTIDE SEQUENCE [LARGE SCALE GENOMIC DNA]</scope>
    <source>
        <strain evidence="2">PgKB30</strain>
    </source>
</reference>
<gene>
    <name evidence="1" type="ORF">FX982_02421</name>
</gene>
<proteinExistence type="predicted"/>
<protein>
    <submittedName>
        <fullName evidence="1">Uncharacterized protein</fullName>
    </submittedName>
</protein>
<dbReference type="Proteomes" id="UP000501989">
    <property type="component" value="Chromosome"/>
</dbReference>
<sequence>MLGLKRGLSGSMGPHNKSGLSFGFLFEWWHPLMRTLSLGADIQNVTREAIRTASTRAKRRSITSIYTVPQMRGGVNWGRL</sequence>
<evidence type="ECO:0000313" key="1">
    <source>
        <dbReference type="EMBL" id="QKF51460.1"/>
    </source>
</evidence>
<keyword evidence="2" id="KW-1185">Reference proteome</keyword>
<dbReference type="KEGG" id="pgg:FX982_02421"/>
<organism evidence="1 2">
    <name type="scientific">Pseudomonas graminis</name>
    <dbReference type="NCBI Taxonomy" id="158627"/>
    <lineage>
        <taxon>Bacteria</taxon>
        <taxon>Pseudomonadati</taxon>
        <taxon>Pseudomonadota</taxon>
        <taxon>Gammaproteobacteria</taxon>
        <taxon>Pseudomonadales</taxon>
        <taxon>Pseudomonadaceae</taxon>
        <taxon>Pseudomonas</taxon>
    </lineage>
</organism>
<evidence type="ECO:0000313" key="2">
    <source>
        <dbReference type="Proteomes" id="UP000501989"/>
    </source>
</evidence>
<dbReference type="AlphaFoldDB" id="A0A6M8MKC6"/>
<dbReference type="EMBL" id="CP053746">
    <property type="protein sequence ID" value="QKF51460.1"/>
    <property type="molecule type" value="Genomic_DNA"/>
</dbReference>